<dbReference type="AlphaFoldDB" id="A0A0E9R1S3"/>
<dbReference type="EMBL" id="GBXM01086324">
    <property type="protein sequence ID" value="JAH22253.1"/>
    <property type="molecule type" value="Transcribed_RNA"/>
</dbReference>
<reference evidence="1" key="2">
    <citation type="journal article" date="2015" name="Fish Shellfish Immunol.">
        <title>Early steps in the European eel (Anguilla anguilla)-Vibrio vulnificus interaction in the gills: Role of the RtxA13 toxin.</title>
        <authorList>
            <person name="Callol A."/>
            <person name="Pajuelo D."/>
            <person name="Ebbesson L."/>
            <person name="Teles M."/>
            <person name="MacKenzie S."/>
            <person name="Amaro C."/>
        </authorList>
    </citation>
    <scope>NUCLEOTIDE SEQUENCE</scope>
</reference>
<proteinExistence type="predicted"/>
<protein>
    <submittedName>
        <fullName evidence="1">Uncharacterized protein</fullName>
    </submittedName>
</protein>
<organism evidence="1">
    <name type="scientific">Anguilla anguilla</name>
    <name type="common">European freshwater eel</name>
    <name type="synonym">Muraena anguilla</name>
    <dbReference type="NCBI Taxonomy" id="7936"/>
    <lineage>
        <taxon>Eukaryota</taxon>
        <taxon>Metazoa</taxon>
        <taxon>Chordata</taxon>
        <taxon>Craniata</taxon>
        <taxon>Vertebrata</taxon>
        <taxon>Euteleostomi</taxon>
        <taxon>Actinopterygii</taxon>
        <taxon>Neopterygii</taxon>
        <taxon>Teleostei</taxon>
        <taxon>Anguilliformes</taxon>
        <taxon>Anguillidae</taxon>
        <taxon>Anguilla</taxon>
    </lineage>
</organism>
<reference evidence="1" key="1">
    <citation type="submission" date="2014-11" db="EMBL/GenBank/DDBJ databases">
        <authorList>
            <person name="Amaro Gonzalez C."/>
        </authorList>
    </citation>
    <scope>NUCLEOTIDE SEQUENCE</scope>
</reference>
<name>A0A0E9R1S3_ANGAN</name>
<evidence type="ECO:0000313" key="1">
    <source>
        <dbReference type="EMBL" id="JAH22253.1"/>
    </source>
</evidence>
<accession>A0A0E9R1S3</accession>
<sequence>MSDYIFTELKILKCIPVQLKYERQGRTPVS</sequence>